<reference evidence="1" key="1">
    <citation type="submission" date="2022-11" db="EMBL/GenBank/DDBJ databases">
        <authorList>
            <person name="Hyden B.L."/>
            <person name="Feng K."/>
            <person name="Yates T."/>
            <person name="Jawdy S."/>
            <person name="Smart L.B."/>
            <person name="Muchero W."/>
        </authorList>
    </citation>
    <scope>NUCLEOTIDE SEQUENCE</scope>
    <source>
        <tissue evidence="1">Shoot tip</tissue>
    </source>
</reference>
<dbReference type="AlphaFoldDB" id="A0A9Q0PSU7"/>
<keyword evidence="2" id="KW-1185">Reference proteome</keyword>
<dbReference type="Proteomes" id="UP001151529">
    <property type="component" value="Chromosome 13"/>
</dbReference>
<dbReference type="EMBL" id="JAPFFL010000011">
    <property type="protein sequence ID" value="KAJ6693834.1"/>
    <property type="molecule type" value="Genomic_DNA"/>
</dbReference>
<proteinExistence type="predicted"/>
<sequence>FSSQVWKIIQDKARTYWSVLTWDNLIEWTSHRFQTTKTTSNIIGALIIAATTYHIWQERNKRTFLNHATQASIVGDEIFQQIREHLMNCNRICVTNEIRTTWNFNGSSLANH</sequence>
<organism evidence="1 2">
    <name type="scientific">Salix viminalis</name>
    <name type="common">Common osier</name>
    <name type="synonym">Basket willow</name>
    <dbReference type="NCBI Taxonomy" id="40686"/>
    <lineage>
        <taxon>Eukaryota</taxon>
        <taxon>Viridiplantae</taxon>
        <taxon>Streptophyta</taxon>
        <taxon>Embryophyta</taxon>
        <taxon>Tracheophyta</taxon>
        <taxon>Spermatophyta</taxon>
        <taxon>Magnoliopsida</taxon>
        <taxon>eudicotyledons</taxon>
        <taxon>Gunneridae</taxon>
        <taxon>Pentapetalae</taxon>
        <taxon>rosids</taxon>
        <taxon>fabids</taxon>
        <taxon>Malpighiales</taxon>
        <taxon>Salicaceae</taxon>
        <taxon>Saliceae</taxon>
        <taxon>Salix</taxon>
    </lineage>
</organism>
<gene>
    <name evidence="1" type="ORF">OIU85_004602</name>
</gene>
<evidence type="ECO:0008006" key="3">
    <source>
        <dbReference type="Google" id="ProtNLM"/>
    </source>
</evidence>
<name>A0A9Q0PSU7_SALVM</name>
<dbReference type="OrthoDB" id="851651at2759"/>
<evidence type="ECO:0000313" key="1">
    <source>
        <dbReference type="EMBL" id="KAJ6693834.1"/>
    </source>
</evidence>
<reference evidence="1" key="2">
    <citation type="journal article" date="2023" name="Int. J. Mol. Sci.">
        <title>De Novo Assembly and Annotation of 11 Diverse Shrub Willow (Salix) Genomes Reveals Novel Gene Organization in Sex-Linked Regions.</title>
        <authorList>
            <person name="Hyden B."/>
            <person name="Feng K."/>
            <person name="Yates T.B."/>
            <person name="Jawdy S."/>
            <person name="Cereghino C."/>
            <person name="Smart L.B."/>
            <person name="Muchero W."/>
        </authorList>
    </citation>
    <scope>NUCLEOTIDE SEQUENCE [LARGE SCALE GENOMIC DNA]</scope>
    <source>
        <tissue evidence="1">Shoot tip</tissue>
    </source>
</reference>
<evidence type="ECO:0000313" key="2">
    <source>
        <dbReference type="Proteomes" id="UP001151529"/>
    </source>
</evidence>
<accession>A0A9Q0PSU7</accession>
<feature type="non-terminal residue" evidence="1">
    <location>
        <position position="1"/>
    </location>
</feature>
<protein>
    <recommendedName>
        <fullName evidence="3">Reverse transcriptase zinc-binding domain-containing protein</fullName>
    </recommendedName>
</protein>
<comment type="caution">
    <text evidence="1">The sequence shown here is derived from an EMBL/GenBank/DDBJ whole genome shotgun (WGS) entry which is preliminary data.</text>
</comment>